<evidence type="ECO:0000313" key="3">
    <source>
        <dbReference type="Proteomes" id="UP000521943"/>
    </source>
</evidence>
<dbReference type="EMBL" id="JACGCI010000012">
    <property type="protein sequence ID" value="KAF6760543.1"/>
    <property type="molecule type" value="Genomic_DNA"/>
</dbReference>
<dbReference type="AlphaFoldDB" id="A0A8H6I7W8"/>
<protein>
    <submittedName>
        <fullName evidence="2">Uncharacterized protein</fullName>
    </submittedName>
</protein>
<accession>A0A8H6I7W8</accession>
<gene>
    <name evidence="2" type="ORF">DFP72DRAFT_1166173</name>
</gene>
<comment type="caution">
    <text evidence="2">The sequence shown here is derived from an EMBL/GenBank/DDBJ whole genome shotgun (WGS) entry which is preliminary data.</text>
</comment>
<feature type="region of interest" description="Disordered" evidence="1">
    <location>
        <begin position="1"/>
        <end position="43"/>
    </location>
</feature>
<name>A0A8H6I7W8_9AGAR</name>
<sequence length="242" mass="26984">MAKDHDFAHPEFHPSRSATVDATTSKNSPAPAALPPEQHSAASTQRSILVGFCTLDKPRYHPAAAQHSADTRDRRNSTPMAFPKHAGPSTLASINSASRMEDATQWQGRWRGWRNVQMAGWDLRGQSEPNTLSPAHRRAIVPEPLQSNMRYGPQLELCTKTRGTVTAQEHANPANPSCGMVMQHLKAWRVLNTNSRGLVNQHLWRRVRVPARGSELHCYGSSVQQMDGRRRVRMEALDSEDS</sequence>
<feature type="compositionally biased region" description="Polar residues" evidence="1">
    <location>
        <begin position="16"/>
        <end position="28"/>
    </location>
</feature>
<organism evidence="2 3">
    <name type="scientific">Ephemerocybe angulata</name>
    <dbReference type="NCBI Taxonomy" id="980116"/>
    <lineage>
        <taxon>Eukaryota</taxon>
        <taxon>Fungi</taxon>
        <taxon>Dikarya</taxon>
        <taxon>Basidiomycota</taxon>
        <taxon>Agaricomycotina</taxon>
        <taxon>Agaricomycetes</taxon>
        <taxon>Agaricomycetidae</taxon>
        <taxon>Agaricales</taxon>
        <taxon>Agaricineae</taxon>
        <taxon>Psathyrellaceae</taxon>
        <taxon>Ephemerocybe</taxon>
    </lineage>
</organism>
<reference evidence="2 3" key="1">
    <citation type="submission" date="2020-07" db="EMBL/GenBank/DDBJ databases">
        <title>Comparative genomics of pyrophilous fungi reveals a link between fire events and developmental genes.</title>
        <authorList>
            <consortium name="DOE Joint Genome Institute"/>
            <person name="Steindorff A.S."/>
            <person name="Carver A."/>
            <person name="Calhoun S."/>
            <person name="Stillman K."/>
            <person name="Liu H."/>
            <person name="Lipzen A."/>
            <person name="Pangilinan J."/>
            <person name="Labutti K."/>
            <person name="Bruns T.D."/>
            <person name="Grigoriev I.V."/>
        </authorList>
    </citation>
    <scope>NUCLEOTIDE SEQUENCE [LARGE SCALE GENOMIC DNA]</scope>
    <source>
        <strain evidence="2 3">CBS 144469</strain>
    </source>
</reference>
<proteinExistence type="predicted"/>
<evidence type="ECO:0000313" key="2">
    <source>
        <dbReference type="EMBL" id="KAF6760543.1"/>
    </source>
</evidence>
<keyword evidence="3" id="KW-1185">Reference proteome</keyword>
<feature type="compositionally biased region" description="Basic and acidic residues" evidence="1">
    <location>
        <begin position="1"/>
        <end position="14"/>
    </location>
</feature>
<feature type="region of interest" description="Disordered" evidence="1">
    <location>
        <begin position="62"/>
        <end position="91"/>
    </location>
</feature>
<dbReference type="Proteomes" id="UP000521943">
    <property type="component" value="Unassembled WGS sequence"/>
</dbReference>
<evidence type="ECO:0000256" key="1">
    <source>
        <dbReference type="SAM" id="MobiDB-lite"/>
    </source>
</evidence>